<dbReference type="PROSITE" id="PS50835">
    <property type="entry name" value="IG_LIKE"/>
    <property type="match status" value="1"/>
</dbReference>
<sequence>MSLRTTDVMLMVFLWSLTEVLSQNGWSVTYTTQSICALKGSTVNLSCSYSYPSGHKVKDTWWYTKYYKEKNESVFLNLMNDSDYTGHVRYHGDRMNTHMLTITDLRETDSALYRFRFITDQPGGTYTNFSGVLLSVTGLQVNVTTGYMAKKLTCSTTCTLTDNINTTYTWYKKNVASPKASGQGYNITNIRSEDSGEYYCEAENKYGRLSSSVVFVDIQWNNQPEAGMGAAIGVTVVVLVLILCLSGFLLFRKMASKTTSFKGTTKDTADNGQVGPGPLYDNVSSMNMTSTEEQRAETDNQEDLQYASVDFSTSNNQEVPLSSTNQKLDDVQYAAVNFNAPMLPPGNTCS</sequence>
<keyword evidence="2" id="KW-0472">Membrane</keyword>
<dbReference type="SMART" id="SM00409">
    <property type="entry name" value="IG"/>
    <property type="match status" value="2"/>
</dbReference>
<feature type="compositionally biased region" description="Polar residues" evidence="1">
    <location>
        <begin position="282"/>
        <end position="291"/>
    </location>
</feature>
<keyword evidence="2" id="KW-0812">Transmembrane</keyword>
<dbReference type="PANTHER" id="PTHR46013:SF4">
    <property type="entry name" value="B-CELL RECEPTOR CD22-RELATED"/>
    <property type="match status" value="1"/>
</dbReference>
<dbReference type="InterPro" id="IPR036179">
    <property type="entry name" value="Ig-like_dom_sf"/>
</dbReference>
<evidence type="ECO:0000259" key="4">
    <source>
        <dbReference type="PROSITE" id="PS50835"/>
    </source>
</evidence>
<dbReference type="InterPro" id="IPR007110">
    <property type="entry name" value="Ig-like_dom"/>
</dbReference>
<accession>A0ABD0X982</accession>
<reference evidence="5 6" key="1">
    <citation type="submission" date="2024-06" db="EMBL/GenBank/DDBJ databases">
        <authorList>
            <person name="Pan Q."/>
            <person name="Wen M."/>
            <person name="Jouanno E."/>
            <person name="Zahm M."/>
            <person name="Klopp C."/>
            <person name="Cabau C."/>
            <person name="Louis A."/>
            <person name="Berthelot C."/>
            <person name="Parey E."/>
            <person name="Roest Crollius H."/>
            <person name="Montfort J."/>
            <person name="Robinson-Rechavi M."/>
            <person name="Bouchez O."/>
            <person name="Lampietro C."/>
            <person name="Lopez Roques C."/>
            <person name="Donnadieu C."/>
            <person name="Postlethwait J."/>
            <person name="Bobe J."/>
            <person name="Verreycken H."/>
            <person name="Guiguen Y."/>
        </authorList>
    </citation>
    <scope>NUCLEOTIDE SEQUENCE [LARGE SCALE GENOMIC DNA]</scope>
    <source>
        <strain evidence="5">Up_M1</strain>
        <tissue evidence="5">Testis</tissue>
    </source>
</reference>
<dbReference type="SUPFAM" id="SSF48726">
    <property type="entry name" value="Immunoglobulin"/>
    <property type="match status" value="1"/>
</dbReference>
<dbReference type="AlphaFoldDB" id="A0ABD0X982"/>
<comment type="caution">
    <text evidence="5">The sequence shown here is derived from an EMBL/GenBank/DDBJ whole genome shotgun (WGS) entry which is preliminary data.</text>
</comment>
<feature type="region of interest" description="Disordered" evidence="1">
    <location>
        <begin position="261"/>
        <end position="301"/>
    </location>
</feature>
<dbReference type="EMBL" id="JAGEUA010000002">
    <property type="protein sequence ID" value="KAL1005543.1"/>
    <property type="molecule type" value="Genomic_DNA"/>
</dbReference>
<dbReference type="Pfam" id="PF13895">
    <property type="entry name" value="Ig_2"/>
    <property type="match status" value="1"/>
</dbReference>
<keyword evidence="3" id="KW-0732">Signal</keyword>
<evidence type="ECO:0000313" key="5">
    <source>
        <dbReference type="EMBL" id="KAL1005543.1"/>
    </source>
</evidence>
<feature type="transmembrane region" description="Helical" evidence="2">
    <location>
        <begin position="228"/>
        <end position="251"/>
    </location>
</feature>
<dbReference type="PANTHER" id="PTHR46013">
    <property type="entry name" value="VASCULAR CELL ADHESION MOLECULE 1"/>
    <property type="match status" value="1"/>
</dbReference>
<dbReference type="Pfam" id="PF07686">
    <property type="entry name" value="V-set"/>
    <property type="match status" value="1"/>
</dbReference>
<dbReference type="CDD" id="cd00096">
    <property type="entry name" value="Ig"/>
    <property type="match status" value="1"/>
</dbReference>
<feature type="chain" id="PRO_5044866560" description="Ig-like domain-containing protein" evidence="3">
    <location>
        <begin position="23"/>
        <end position="350"/>
    </location>
</feature>
<gene>
    <name evidence="5" type="ORF">UPYG_G00060440</name>
</gene>
<feature type="signal peptide" evidence="3">
    <location>
        <begin position="1"/>
        <end position="22"/>
    </location>
</feature>
<dbReference type="Proteomes" id="UP001557470">
    <property type="component" value="Unassembled WGS sequence"/>
</dbReference>
<keyword evidence="6" id="KW-1185">Reference proteome</keyword>
<protein>
    <recommendedName>
        <fullName evidence="4">Ig-like domain-containing protein</fullName>
    </recommendedName>
</protein>
<dbReference type="Gene3D" id="2.60.40.10">
    <property type="entry name" value="Immunoglobulins"/>
    <property type="match status" value="2"/>
</dbReference>
<dbReference type="InterPro" id="IPR013106">
    <property type="entry name" value="Ig_V-set"/>
</dbReference>
<proteinExistence type="predicted"/>
<keyword evidence="2" id="KW-1133">Transmembrane helix</keyword>
<evidence type="ECO:0000256" key="3">
    <source>
        <dbReference type="SAM" id="SignalP"/>
    </source>
</evidence>
<evidence type="ECO:0000313" key="6">
    <source>
        <dbReference type="Proteomes" id="UP001557470"/>
    </source>
</evidence>
<feature type="domain" description="Ig-like" evidence="4">
    <location>
        <begin position="122"/>
        <end position="216"/>
    </location>
</feature>
<dbReference type="InterPro" id="IPR003599">
    <property type="entry name" value="Ig_sub"/>
</dbReference>
<dbReference type="InterPro" id="IPR013783">
    <property type="entry name" value="Ig-like_fold"/>
</dbReference>
<name>A0ABD0X982_UMBPY</name>
<evidence type="ECO:0000256" key="1">
    <source>
        <dbReference type="SAM" id="MobiDB-lite"/>
    </source>
</evidence>
<evidence type="ECO:0000256" key="2">
    <source>
        <dbReference type="SAM" id="Phobius"/>
    </source>
</evidence>
<organism evidence="5 6">
    <name type="scientific">Umbra pygmaea</name>
    <name type="common">Eastern mudminnow</name>
    <dbReference type="NCBI Taxonomy" id="75934"/>
    <lineage>
        <taxon>Eukaryota</taxon>
        <taxon>Metazoa</taxon>
        <taxon>Chordata</taxon>
        <taxon>Craniata</taxon>
        <taxon>Vertebrata</taxon>
        <taxon>Euteleostomi</taxon>
        <taxon>Actinopterygii</taxon>
        <taxon>Neopterygii</taxon>
        <taxon>Teleostei</taxon>
        <taxon>Protacanthopterygii</taxon>
        <taxon>Esociformes</taxon>
        <taxon>Umbridae</taxon>
        <taxon>Umbra</taxon>
    </lineage>
</organism>